<dbReference type="InterPro" id="IPR048631">
    <property type="entry name" value="SecD_1st"/>
</dbReference>
<dbReference type="HAMAP" id="MF_01463_B">
    <property type="entry name" value="SecD_B"/>
    <property type="match status" value="1"/>
</dbReference>
<dbReference type="InterPro" id="IPR005791">
    <property type="entry name" value="SecD"/>
</dbReference>
<evidence type="ECO:0000313" key="13">
    <source>
        <dbReference type="EMBL" id="OZC02757.1"/>
    </source>
</evidence>
<accession>A0A259TYR1</accession>
<dbReference type="NCBIfam" id="TIGR01129">
    <property type="entry name" value="secD"/>
    <property type="match status" value="1"/>
</dbReference>
<comment type="subcellular location">
    <subcellularLocation>
        <location evidence="1 9">Cell membrane</location>
        <topology evidence="1 9">Multi-pass membrane protein</topology>
    </subcellularLocation>
</comment>
<dbReference type="Gene3D" id="1.20.1640.10">
    <property type="entry name" value="Multidrug efflux transporter AcrB transmembrane domain"/>
    <property type="match status" value="1"/>
</dbReference>
<dbReference type="Pfam" id="PF07549">
    <property type="entry name" value="Sec_GG"/>
    <property type="match status" value="1"/>
</dbReference>
<feature type="domain" description="Protein translocase subunit SecDF P1" evidence="11">
    <location>
        <begin position="165"/>
        <end position="220"/>
    </location>
</feature>
<dbReference type="Proteomes" id="UP000216446">
    <property type="component" value="Unassembled WGS sequence"/>
</dbReference>
<evidence type="ECO:0000313" key="14">
    <source>
        <dbReference type="Proteomes" id="UP000216446"/>
    </source>
</evidence>
<feature type="transmembrane region" description="Helical" evidence="9">
    <location>
        <begin position="598"/>
        <end position="622"/>
    </location>
</feature>
<keyword evidence="6 9" id="KW-1133">Transmembrane helix</keyword>
<keyword evidence="2 9" id="KW-0813">Transport</keyword>
<dbReference type="EMBL" id="MQWB01000001">
    <property type="protein sequence ID" value="OZC02757.1"/>
    <property type="molecule type" value="Genomic_DNA"/>
</dbReference>
<dbReference type="Gene3D" id="3.30.70.3220">
    <property type="match status" value="1"/>
</dbReference>
<reference evidence="13 14" key="1">
    <citation type="submission" date="2016-11" db="EMBL/GenBank/DDBJ databases">
        <title>Study of marine rhodopsin-containing bacteria.</title>
        <authorList>
            <person name="Yoshizawa S."/>
            <person name="Kumagai Y."/>
            <person name="Kogure K."/>
        </authorList>
    </citation>
    <scope>NUCLEOTIDE SEQUENCE [LARGE SCALE GENOMIC DNA]</scope>
    <source>
        <strain evidence="13 14">SG-29</strain>
    </source>
</reference>
<keyword evidence="4 9" id="KW-0812">Transmembrane</keyword>
<evidence type="ECO:0000256" key="4">
    <source>
        <dbReference type="ARBA" id="ARBA00022692"/>
    </source>
</evidence>
<dbReference type="SUPFAM" id="SSF82866">
    <property type="entry name" value="Multidrug efflux transporter AcrB transmembrane domain"/>
    <property type="match status" value="1"/>
</dbReference>
<feature type="transmembrane region" description="Helical" evidence="9">
    <location>
        <begin position="499"/>
        <end position="519"/>
    </location>
</feature>
<dbReference type="GO" id="GO:0065002">
    <property type="term" value="P:intracellular protein transmembrane transport"/>
    <property type="evidence" value="ECO:0007669"/>
    <property type="project" value="UniProtKB-UniRule"/>
</dbReference>
<comment type="caution">
    <text evidence="9">Lacks conserved residue(s) required for the propagation of feature annotation.</text>
</comment>
<proteinExistence type="inferred from homology"/>
<evidence type="ECO:0000256" key="2">
    <source>
        <dbReference type="ARBA" id="ARBA00022448"/>
    </source>
</evidence>
<dbReference type="GO" id="GO:0043952">
    <property type="term" value="P:protein transport by the Sec complex"/>
    <property type="evidence" value="ECO:0007669"/>
    <property type="project" value="UniProtKB-UniRule"/>
</dbReference>
<keyword evidence="5 9" id="KW-0653">Protein transport</keyword>
<evidence type="ECO:0000256" key="8">
    <source>
        <dbReference type="ARBA" id="ARBA00023136"/>
    </source>
</evidence>
<comment type="similarity">
    <text evidence="9">Belongs to the SecD/SecF family. SecD subfamily.</text>
</comment>
<sequence>MQGNGFKIAAVAAFILLSLFYLWPTAQRALNARELAAMDSTQQVEYREANYDDLQNTRERSLNLGLDLQGGMHVTLEVGAGALIKELAEGREDETFTAALAAANAAAVESRDNYVDLFVDAVEEERPGTRLARYFRNSSRGITARSSNDEVAEYLRVELADAIVRATEIIRQRVDRFGVTEPSIQQQGSNRIAVELPGVDEPQRVRDLLRGTAKLEFRLLPDPGIVANAAQQIVAYVDQGTAPAADTTASGAASDSTGAAADSASSELDIASMTGTAAPEAQTGERLMSDLVALVQNDGFNPYFGAVQARDTAAVSAILRRPDVARLIPPGVDLFYSARPIEGRESEDEYWLMGVNERIELEGDVVTDAGPDFDPLTNAPLVSISMNGEGASRWSQLTGANIGKPVAIVLDGLVYTWPRINSRISGGRTSIEGVTKTEADDIVTVLKSGALPAPVQIVEERTVGPSLGAESVNAGLRSLMIGFAIVVVFMIFYYRTAGLVAGVTLILNVLFIFGILAGFRATLTLPGMAGIVLTIGMAVDANVLIFERIREEMATGKTLKAAVQGGFEKALSAIADANITTFLIGVILYSFGLGPIQGFAVTLMAGIVTSLFTALVVTRLLLDYLVQSRGANVAFG</sequence>
<keyword evidence="7 9" id="KW-0811">Translocation</keyword>
<feature type="transmembrane region" description="Helical" evidence="9">
    <location>
        <begin position="570"/>
        <end position="592"/>
    </location>
</feature>
<evidence type="ECO:0000256" key="1">
    <source>
        <dbReference type="ARBA" id="ARBA00004651"/>
    </source>
</evidence>
<dbReference type="InterPro" id="IPR054384">
    <property type="entry name" value="SecDF_P1_head"/>
</dbReference>
<dbReference type="GO" id="GO:0006605">
    <property type="term" value="P:protein targeting"/>
    <property type="evidence" value="ECO:0007669"/>
    <property type="project" value="UniProtKB-UniRule"/>
</dbReference>
<evidence type="ECO:0000256" key="9">
    <source>
        <dbReference type="HAMAP-Rule" id="MF_01463"/>
    </source>
</evidence>
<dbReference type="Pfam" id="PF21760">
    <property type="entry name" value="SecD_1st"/>
    <property type="match status" value="1"/>
</dbReference>
<dbReference type="GO" id="GO:0005886">
    <property type="term" value="C:plasma membrane"/>
    <property type="evidence" value="ECO:0007669"/>
    <property type="project" value="UniProtKB-SubCell"/>
</dbReference>
<comment type="function">
    <text evidence="9">Part of the Sec protein translocase complex. Interacts with the SecYEG preprotein conducting channel. SecDF uses the proton motive force (PMF) to complete protein translocation after the ATP-dependent function of SecA.</text>
</comment>
<comment type="subunit">
    <text evidence="9">Forms a complex with SecF. Part of the essential Sec protein translocation apparatus which comprises SecA, SecYEG and auxiliary proteins SecDF. Other proteins may also be involved.</text>
</comment>
<evidence type="ECO:0000256" key="6">
    <source>
        <dbReference type="ARBA" id="ARBA00022989"/>
    </source>
</evidence>
<comment type="caution">
    <text evidence="13">The sequence shown here is derived from an EMBL/GenBank/DDBJ whole genome shotgun (WGS) entry which is preliminary data.</text>
</comment>
<protein>
    <recommendedName>
        <fullName evidence="9">Protein translocase subunit SecD</fullName>
    </recommendedName>
</protein>
<dbReference type="PANTHER" id="PTHR30081">
    <property type="entry name" value="PROTEIN-EXPORT MEMBRANE PROTEIN SEC"/>
    <property type="match status" value="1"/>
</dbReference>
<keyword evidence="8 9" id="KW-0472">Membrane</keyword>
<feature type="domain" description="SecDF P1 head subdomain" evidence="12">
    <location>
        <begin position="354"/>
        <end position="453"/>
    </location>
</feature>
<dbReference type="InParanoid" id="A0A259TYR1"/>
<dbReference type="GO" id="GO:0015450">
    <property type="term" value="F:protein-transporting ATPase activity"/>
    <property type="evidence" value="ECO:0007669"/>
    <property type="project" value="InterPro"/>
</dbReference>
<dbReference type="InterPro" id="IPR022646">
    <property type="entry name" value="SecD/SecF_CS"/>
</dbReference>
<dbReference type="NCBIfam" id="TIGR00916">
    <property type="entry name" value="2A0604s01"/>
    <property type="match status" value="1"/>
</dbReference>
<dbReference type="InterPro" id="IPR055344">
    <property type="entry name" value="SecD_SecF_C_bact"/>
</dbReference>
<keyword evidence="3 9" id="KW-1003">Cell membrane</keyword>
<evidence type="ECO:0000256" key="7">
    <source>
        <dbReference type="ARBA" id="ARBA00023010"/>
    </source>
</evidence>
<feature type="transmembrane region" description="Helical" evidence="9">
    <location>
        <begin position="525"/>
        <end position="549"/>
    </location>
</feature>
<dbReference type="RefSeq" id="WP_094547321.1">
    <property type="nucleotide sequence ID" value="NZ_MQWB01000001.1"/>
</dbReference>
<feature type="domain" description="Protein export membrane protein SecD/SecF C-terminal" evidence="10">
    <location>
        <begin position="455"/>
        <end position="622"/>
    </location>
</feature>
<dbReference type="FunFam" id="1.20.1640.10:FF:000004">
    <property type="entry name" value="Protein translocase subunit SecD"/>
    <property type="match status" value="1"/>
</dbReference>
<dbReference type="FunCoup" id="A0A259TYR1">
    <property type="interactions" value="280"/>
</dbReference>
<dbReference type="PANTHER" id="PTHR30081:SF1">
    <property type="entry name" value="PROTEIN TRANSLOCASE SUBUNIT SECD"/>
    <property type="match status" value="1"/>
</dbReference>
<evidence type="ECO:0000256" key="3">
    <source>
        <dbReference type="ARBA" id="ARBA00022475"/>
    </source>
</evidence>
<evidence type="ECO:0000259" key="12">
    <source>
        <dbReference type="Pfam" id="PF22599"/>
    </source>
</evidence>
<name>A0A259TYR1_9BACT</name>
<dbReference type="InterPro" id="IPR022813">
    <property type="entry name" value="SecD/SecF_arch_bac"/>
</dbReference>
<dbReference type="Gene3D" id="3.30.1360.200">
    <property type="match status" value="1"/>
</dbReference>
<dbReference type="AlphaFoldDB" id="A0A259TYR1"/>
<dbReference type="Pfam" id="PF02355">
    <property type="entry name" value="SecD_SecF_C"/>
    <property type="match status" value="1"/>
</dbReference>
<evidence type="ECO:0000259" key="10">
    <source>
        <dbReference type="Pfam" id="PF02355"/>
    </source>
</evidence>
<evidence type="ECO:0000256" key="5">
    <source>
        <dbReference type="ARBA" id="ARBA00022927"/>
    </source>
</evidence>
<feature type="transmembrane region" description="Helical" evidence="9">
    <location>
        <begin position="474"/>
        <end position="494"/>
    </location>
</feature>
<dbReference type="OrthoDB" id="9805019at2"/>
<organism evidence="13 14">
    <name type="scientific">Rubricoccus marinus</name>
    <dbReference type="NCBI Taxonomy" id="716817"/>
    <lineage>
        <taxon>Bacteria</taxon>
        <taxon>Pseudomonadati</taxon>
        <taxon>Rhodothermota</taxon>
        <taxon>Rhodothermia</taxon>
        <taxon>Rhodothermales</taxon>
        <taxon>Rubricoccaceae</taxon>
        <taxon>Rubricoccus</taxon>
    </lineage>
</organism>
<keyword evidence="14" id="KW-1185">Reference proteome</keyword>
<gene>
    <name evidence="9" type="primary">secD</name>
    <name evidence="13" type="ORF">BSZ36_07085</name>
</gene>
<dbReference type="Pfam" id="PF22599">
    <property type="entry name" value="SecDF_P1_head"/>
    <property type="match status" value="1"/>
</dbReference>
<dbReference type="InterPro" id="IPR048634">
    <property type="entry name" value="SecD_SecF_C"/>
</dbReference>
<evidence type="ECO:0000259" key="11">
    <source>
        <dbReference type="Pfam" id="PF21760"/>
    </source>
</evidence>